<sequence length="84" mass="9867">MYVAIKRFVDLTDDDHIYNAGDMYPRDGFEPSRERIIELATSKNKLETPLITYIEDEEKNIEENDKVEDEKQTPKKTTKKAKSE</sequence>
<gene>
    <name evidence="2" type="ORF">NE542_00605</name>
</gene>
<evidence type="ECO:0000256" key="1">
    <source>
        <dbReference type="SAM" id="MobiDB-lite"/>
    </source>
</evidence>
<feature type="compositionally biased region" description="Basic residues" evidence="1">
    <location>
        <begin position="74"/>
        <end position="84"/>
    </location>
</feature>
<proteinExistence type="predicted"/>
<organism evidence="2 3">
    <name type="scientific">Faecalibacillus intestinalis</name>
    <dbReference type="NCBI Taxonomy" id="1982626"/>
    <lineage>
        <taxon>Bacteria</taxon>
        <taxon>Bacillati</taxon>
        <taxon>Bacillota</taxon>
        <taxon>Erysipelotrichia</taxon>
        <taxon>Erysipelotrichales</taxon>
        <taxon>Coprobacillaceae</taxon>
        <taxon>Faecalibacillus</taxon>
    </lineage>
</organism>
<accession>A0AAP2UCC2</accession>
<dbReference type="RefSeq" id="WP_199589576.1">
    <property type="nucleotide sequence ID" value="NZ_JAJDKX010000003.1"/>
</dbReference>
<dbReference type="EMBL" id="JANGBO010000001">
    <property type="protein sequence ID" value="MCQ5060343.1"/>
    <property type="molecule type" value="Genomic_DNA"/>
</dbReference>
<protein>
    <submittedName>
        <fullName evidence="2">Uncharacterized protein</fullName>
    </submittedName>
</protein>
<dbReference type="AlphaFoldDB" id="A0AAP2UCC2"/>
<evidence type="ECO:0000313" key="2">
    <source>
        <dbReference type="EMBL" id="MCQ5060343.1"/>
    </source>
</evidence>
<evidence type="ECO:0000313" key="3">
    <source>
        <dbReference type="Proteomes" id="UP001204814"/>
    </source>
</evidence>
<reference evidence="2" key="1">
    <citation type="submission" date="2022-06" db="EMBL/GenBank/DDBJ databases">
        <title>Isolation of gut microbiota from human fecal samples.</title>
        <authorList>
            <person name="Pamer E.G."/>
            <person name="Barat B."/>
            <person name="Waligurski E."/>
            <person name="Medina S."/>
            <person name="Paddock L."/>
            <person name="Mostad J."/>
        </authorList>
    </citation>
    <scope>NUCLEOTIDE SEQUENCE</scope>
    <source>
        <strain evidence="2">DFI.6.24</strain>
    </source>
</reference>
<name>A0AAP2UCC2_9FIRM</name>
<dbReference type="Proteomes" id="UP001204814">
    <property type="component" value="Unassembled WGS sequence"/>
</dbReference>
<feature type="compositionally biased region" description="Basic and acidic residues" evidence="1">
    <location>
        <begin position="61"/>
        <end position="73"/>
    </location>
</feature>
<comment type="caution">
    <text evidence="2">The sequence shown here is derived from an EMBL/GenBank/DDBJ whole genome shotgun (WGS) entry which is preliminary data.</text>
</comment>
<feature type="region of interest" description="Disordered" evidence="1">
    <location>
        <begin position="57"/>
        <end position="84"/>
    </location>
</feature>